<sequence>MSAELNKVKDFEEKGFVPVNRPDLKPYKMTIPFNWDMNPYEDSNWRFQLHTLRYLTIYMGAFKQSKEEKYIYKMLEWIEDWYNFCQNNEVEYAWHDMATGIRAEKIYLLVKMCDDYSIPKPKFIYNLINTHLSVMMEGEFFRSNHNHGLYVIHGIRCLAELIDDNDYILKYCELGWNEILDNQLDENYIHKEHSPHYHFLFVETLERYIKTGFYKDFSKMHTYLKEAEKNCSFLRLPDGRELPFGDTDNALPSEDASRYELNNNDKLSLSGYFVFKNIQDLTYLALTNNYHSTIHKHWDNLSFIFGYKGQDILMDPGKYKYERSKLRSLVMSSECHNTINIDGLDWGRSNLVKDSLKLDSYIKDNGDVLCLSKMSLKTRNNTLLIERKLSFDGSKLIVNDHVDKEGLYRSNFILNRDAKLVSIDKEGVFVFSFKGVKVSFRFFNNFGEVLIPIVDNTPVSYEYGSYHESLTLFVTFKSTLKTEISIINEN</sequence>
<dbReference type="SUPFAM" id="SSF48230">
    <property type="entry name" value="Chondroitin AC/alginate lyase"/>
    <property type="match status" value="1"/>
</dbReference>
<reference evidence="7 8" key="1">
    <citation type="submission" date="2024-05" db="EMBL/GenBank/DDBJ databases">
        <authorList>
            <person name="Kim H.-Y."/>
            <person name="Kim E."/>
            <person name="Cai Y."/>
            <person name="Yang S.-M."/>
            <person name="Lee W."/>
        </authorList>
    </citation>
    <scope>NUCLEOTIDE SEQUENCE [LARGE SCALE GENOMIC DNA]</scope>
    <source>
        <strain evidence="7 8">FBL11</strain>
    </source>
</reference>
<dbReference type="Pfam" id="PF07940">
    <property type="entry name" value="Hepar_II_III_C"/>
    <property type="match status" value="1"/>
</dbReference>
<proteinExistence type="predicted"/>
<keyword evidence="4" id="KW-0456">Lyase</keyword>
<dbReference type="InterPro" id="IPR008929">
    <property type="entry name" value="Chondroitin_lyas"/>
</dbReference>
<keyword evidence="2" id="KW-0732">Signal</keyword>
<evidence type="ECO:0000256" key="4">
    <source>
        <dbReference type="ARBA" id="ARBA00023239"/>
    </source>
</evidence>
<dbReference type="Proteomes" id="UP001461960">
    <property type="component" value="Unassembled WGS sequence"/>
</dbReference>
<organism evidence="7 8">
    <name type="scientific">Psychrobacter saeujeotis</name>
    <dbReference type="NCBI Taxonomy" id="3143436"/>
    <lineage>
        <taxon>Bacteria</taxon>
        <taxon>Pseudomonadati</taxon>
        <taxon>Pseudomonadota</taxon>
        <taxon>Gammaproteobacteria</taxon>
        <taxon>Moraxellales</taxon>
        <taxon>Moraxellaceae</taxon>
        <taxon>Psychrobacter</taxon>
    </lineage>
</organism>
<dbReference type="Gene3D" id="1.50.10.100">
    <property type="entry name" value="Chondroitin AC/alginate lyase"/>
    <property type="match status" value="1"/>
</dbReference>
<evidence type="ECO:0000259" key="6">
    <source>
        <dbReference type="Pfam" id="PF16889"/>
    </source>
</evidence>
<dbReference type="InterPro" id="IPR031680">
    <property type="entry name" value="Hepar_II_III_N"/>
</dbReference>
<dbReference type="Gene3D" id="2.70.98.70">
    <property type="match status" value="1"/>
</dbReference>
<evidence type="ECO:0000256" key="1">
    <source>
        <dbReference type="ARBA" id="ARBA00004418"/>
    </source>
</evidence>
<keyword evidence="3" id="KW-0574">Periplasm</keyword>
<dbReference type="PANTHER" id="PTHR39210">
    <property type="entry name" value="HEPARIN-SULFATE LYASE"/>
    <property type="match status" value="1"/>
</dbReference>
<gene>
    <name evidence="7" type="ORF">AAIR29_09345</name>
</gene>
<evidence type="ECO:0000256" key="3">
    <source>
        <dbReference type="ARBA" id="ARBA00022764"/>
    </source>
</evidence>
<evidence type="ECO:0000313" key="8">
    <source>
        <dbReference type="Proteomes" id="UP001461960"/>
    </source>
</evidence>
<dbReference type="RefSeq" id="WP_299218649.1">
    <property type="nucleotide sequence ID" value="NZ_JBDGHN010000005.1"/>
</dbReference>
<feature type="domain" description="Heparin-sulfate lyase N-terminal" evidence="6">
    <location>
        <begin position="25"/>
        <end position="217"/>
    </location>
</feature>
<accession>A0ABU9X8V3</accession>
<comment type="caution">
    <text evidence="7">The sequence shown here is derived from an EMBL/GenBank/DDBJ whole genome shotgun (WGS) entry which is preliminary data.</text>
</comment>
<protein>
    <submittedName>
        <fullName evidence="7">Heparinase II/III family protein</fullName>
    </submittedName>
</protein>
<evidence type="ECO:0000256" key="2">
    <source>
        <dbReference type="ARBA" id="ARBA00022729"/>
    </source>
</evidence>
<dbReference type="InterPro" id="IPR012480">
    <property type="entry name" value="Hepar_II_III_C"/>
</dbReference>
<dbReference type="EMBL" id="JBDGHN010000005">
    <property type="protein sequence ID" value="MEN2751836.1"/>
    <property type="molecule type" value="Genomic_DNA"/>
</dbReference>
<name>A0ABU9X8V3_9GAMM</name>
<comment type="subcellular location">
    <subcellularLocation>
        <location evidence="1">Periplasm</location>
    </subcellularLocation>
</comment>
<dbReference type="PANTHER" id="PTHR39210:SF1">
    <property type="entry name" value="HEPARIN-SULFATE LYASE"/>
    <property type="match status" value="1"/>
</dbReference>
<keyword evidence="8" id="KW-1185">Reference proteome</keyword>
<dbReference type="Pfam" id="PF16889">
    <property type="entry name" value="Hepar_II_III_N"/>
    <property type="match status" value="1"/>
</dbReference>
<evidence type="ECO:0000259" key="5">
    <source>
        <dbReference type="Pfam" id="PF07940"/>
    </source>
</evidence>
<feature type="domain" description="Heparinase II/III-like C-terminal" evidence="5">
    <location>
        <begin position="267"/>
        <end position="485"/>
    </location>
</feature>
<evidence type="ECO:0000313" key="7">
    <source>
        <dbReference type="EMBL" id="MEN2751836.1"/>
    </source>
</evidence>